<gene>
    <name evidence="1" type="ORF">GGQ83_001769</name>
</gene>
<sequence length="66" mass="7734">MAEPQIWVVWGGVFTDMTFTTLEAGKEEFYGPFHDEESAIRRWREGMARFVDIASHRLFVLRARQG</sequence>
<dbReference type="EMBL" id="JACIDJ010000002">
    <property type="protein sequence ID" value="MBB3898332.1"/>
    <property type="molecule type" value="Genomic_DNA"/>
</dbReference>
<dbReference type="InterPro" id="IPR025226">
    <property type="entry name" value="DUF4170"/>
</dbReference>
<organism evidence="1 2">
    <name type="scientific">Roseococcus suduntuyensis</name>
    <dbReference type="NCBI Taxonomy" id="455361"/>
    <lineage>
        <taxon>Bacteria</taxon>
        <taxon>Pseudomonadati</taxon>
        <taxon>Pseudomonadota</taxon>
        <taxon>Alphaproteobacteria</taxon>
        <taxon>Acetobacterales</taxon>
        <taxon>Roseomonadaceae</taxon>
        <taxon>Roseococcus</taxon>
    </lineage>
</organism>
<accession>A0A840ABR8</accession>
<evidence type="ECO:0000313" key="1">
    <source>
        <dbReference type="EMBL" id="MBB3898332.1"/>
    </source>
</evidence>
<dbReference type="Pfam" id="PF13773">
    <property type="entry name" value="DUF4170"/>
    <property type="match status" value="1"/>
</dbReference>
<evidence type="ECO:0000313" key="2">
    <source>
        <dbReference type="Proteomes" id="UP000553193"/>
    </source>
</evidence>
<evidence type="ECO:0008006" key="3">
    <source>
        <dbReference type="Google" id="ProtNLM"/>
    </source>
</evidence>
<dbReference type="RefSeq" id="WP_184383402.1">
    <property type="nucleotide sequence ID" value="NZ_JACIDJ010000002.1"/>
</dbReference>
<protein>
    <recommendedName>
        <fullName evidence="3">DUF4170 domain-containing protein</fullName>
    </recommendedName>
</protein>
<reference evidence="1 2" key="1">
    <citation type="submission" date="2020-08" db="EMBL/GenBank/DDBJ databases">
        <title>Genomic Encyclopedia of Type Strains, Phase IV (KMG-IV): sequencing the most valuable type-strain genomes for metagenomic binning, comparative biology and taxonomic classification.</title>
        <authorList>
            <person name="Goeker M."/>
        </authorList>
    </citation>
    <scope>NUCLEOTIDE SEQUENCE [LARGE SCALE GENOMIC DNA]</scope>
    <source>
        <strain evidence="1 2">DSM 19979</strain>
    </source>
</reference>
<keyword evidence="2" id="KW-1185">Reference proteome</keyword>
<dbReference type="AlphaFoldDB" id="A0A840ABR8"/>
<proteinExistence type="predicted"/>
<dbReference type="Gene3D" id="3.30.70.2400">
    <property type="entry name" value="Uncharacterised protein PF13773, DUF4170"/>
    <property type="match status" value="1"/>
</dbReference>
<name>A0A840ABR8_9PROT</name>
<comment type="caution">
    <text evidence="1">The sequence shown here is derived from an EMBL/GenBank/DDBJ whole genome shotgun (WGS) entry which is preliminary data.</text>
</comment>
<dbReference type="Proteomes" id="UP000553193">
    <property type="component" value="Unassembled WGS sequence"/>
</dbReference>